<dbReference type="EMBL" id="KI392588">
    <property type="protein sequence ID" value="ERN13269.1"/>
    <property type="molecule type" value="Genomic_DNA"/>
</dbReference>
<feature type="compositionally biased region" description="Low complexity" evidence="1">
    <location>
        <begin position="34"/>
        <end position="45"/>
    </location>
</feature>
<feature type="compositionally biased region" description="Low complexity" evidence="1">
    <location>
        <begin position="52"/>
        <end position="64"/>
    </location>
</feature>
<name>W1PYT6_AMBTC</name>
<feature type="region of interest" description="Disordered" evidence="1">
    <location>
        <begin position="34"/>
        <end position="71"/>
    </location>
</feature>
<evidence type="ECO:0000313" key="3">
    <source>
        <dbReference type="Proteomes" id="UP000017836"/>
    </source>
</evidence>
<protein>
    <submittedName>
        <fullName evidence="2">Uncharacterized protein</fullName>
    </submittedName>
</protein>
<sequence length="71" mass="7347">MDPLLSLRRLPCRNLTHLRNAASSARRGLGSLGLGASAAASSVRSTGTPKHTTAASISRRSAATPLPKRTP</sequence>
<keyword evidence="3" id="KW-1185">Reference proteome</keyword>
<proteinExistence type="predicted"/>
<accession>W1PYT6</accession>
<gene>
    <name evidence="2" type="ORF">AMTR_s00041p00015940</name>
</gene>
<evidence type="ECO:0000313" key="2">
    <source>
        <dbReference type="EMBL" id="ERN13269.1"/>
    </source>
</evidence>
<reference evidence="3" key="1">
    <citation type="journal article" date="2013" name="Science">
        <title>The Amborella genome and the evolution of flowering plants.</title>
        <authorList>
            <consortium name="Amborella Genome Project"/>
        </authorList>
    </citation>
    <scope>NUCLEOTIDE SEQUENCE [LARGE SCALE GENOMIC DNA]</scope>
</reference>
<organism evidence="2 3">
    <name type="scientific">Amborella trichopoda</name>
    <dbReference type="NCBI Taxonomy" id="13333"/>
    <lineage>
        <taxon>Eukaryota</taxon>
        <taxon>Viridiplantae</taxon>
        <taxon>Streptophyta</taxon>
        <taxon>Embryophyta</taxon>
        <taxon>Tracheophyta</taxon>
        <taxon>Spermatophyta</taxon>
        <taxon>Magnoliopsida</taxon>
        <taxon>Amborellales</taxon>
        <taxon>Amborellaceae</taxon>
        <taxon>Amborella</taxon>
    </lineage>
</organism>
<dbReference type="HOGENOM" id="CLU_2743412_0_0_1"/>
<dbReference type="Gramene" id="ERN13269">
    <property type="protein sequence ID" value="ERN13269"/>
    <property type="gene ID" value="AMTR_s00041p00015940"/>
</dbReference>
<dbReference type="AlphaFoldDB" id="W1PYT6"/>
<evidence type="ECO:0000256" key="1">
    <source>
        <dbReference type="SAM" id="MobiDB-lite"/>
    </source>
</evidence>
<dbReference type="Proteomes" id="UP000017836">
    <property type="component" value="Unassembled WGS sequence"/>
</dbReference>